<dbReference type="GO" id="GO:0042597">
    <property type="term" value="C:periplasmic space"/>
    <property type="evidence" value="ECO:0007669"/>
    <property type="project" value="UniProtKB-SubCell"/>
</dbReference>
<dbReference type="STRING" id="56449.XBLMG947_0473"/>
<keyword evidence="3" id="KW-0677">Repeat</keyword>
<dbReference type="InterPro" id="IPR007055">
    <property type="entry name" value="BON_dom"/>
</dbReference>
<protein>
    <recommendedName>
        <fullName evidence="5">Osmotically-inducible protein Y</fullName>
    </recommendedName>
</protein>
<evidence type="ECO:0000313" key="7">
    <source>
        <dbReference type="EMBL" id="SBV49701.1"/>
    </source>
</evidence>
<dbReference type="InterPro" id="IPR014004">
    <property type="entry name" value="Transpt-assoc_nodulatn_dom_bac"/>
</dbReference>
<evidence type="ECO:0000256" key="3">
    <source>
        <dbReference type="ARBA" id="ARBA00022737"/>
    </source>
</evidence>
<dbReference type="Proteomes" id="UP000092503">
    <property type="component" value="Unassembled WGS sequence"/>
</dbReference>
<evidence type="ECO:0000256" key="5">
    <source>
        <dbReference type="ARBA" id="ARBA00070588"/>
    </source>
</evidence>
<dbReference type="EMBL" id="FLTX01000006">
    <property type="protein sequence ID" value="SBV49701.1"/>
    <property type="molecule type" value="Genomic_DNA"/>
</dbReference>
<organism evidence="7 8">
    <name type="scientific">Xanthomonas bromi</name>
    <dbReference type="NCBI Taxonomy" id="56449"/>
    <lineage>
        <taxon>Bacteria</taxon>
        <taxon>Pseudomonadati</taxon>
        <taxon>Pseudomonadota</taxon>
        <taxon>Gammaproteobacteria</taxon>
        <taxon>Lysobacterales</taxon>
        <taxon>Lysobacteraceae</taxon>
        <taxon>Xanthomonas</taxon>
    </lineage>
</organism>
<dbReference type="InterPro" id="IPR051686">
    <property type="entry name" value="Lipoprotein_DolP"/>
</dbReference>
<evidence type="ECO:0000313" key="8">
    <source>
        <dbReference type="Proteomes" id="UP000092503"/>
    </source>
</evidence>
<dbReference type="Pfam" id="PF04972">
    <property type="entry name" value="BON"/>
    <property type="match status" value="1"/>
</dbReference>
<keyword evidence="4" id="KW-0574">Periplasm</keyword>
<dbReference type="FunFam" id="3.30.1340.30:FF:000001">
    <property type="entry name" value="Molecular chaperone OsmY"/>
    <property type="match status" value="1"/>
</dbReference>
<proteinExistence type="predicted"/>
<dbReference type="SMART" id="SM00749">
    <property type="entry name" value="BON"/>
    <property type="match status" value="1"/>
</dbReference>
<evidence type="ECO:0000256" key="4">
    <source>
        <dbReference type="ARBA" id="ARBA00022764"/>
    </source>
</evidence>
<sequence length="161" mass="16732">MVLHLPVCAGFTASACNGHVRSTSATANYSHIQQKVLGMKNMTHAHKLLALSLSLGLTLGASQAFAAPQDMGAHKDHTAGMNESKKPVTDTWITTKVKADLLATDNVSGTDVKVETKNGIVTLTGTVATQAEHDKAVAVAKSIEGVKSVKSTGLKVTAAKK</sequence>
<evidence type="ECO:0000259" key="6">
    <source>
        <dbReference type="PROSITE" id="PS50914"/>
    </source>
</evidence>
<accession>A0A1C3NH29</accession>
<dbReference type="Gene3D" id="3.30.1340.30">
    <property type="match status" value="1"/>
</dbReference>
<comment type="subcellular location">
    <subcellularLocation>
        <location evidence="1">Periplasm</location>
    </subcellularLocation>
</comment>
<dbReference type="PANTHER" id="PTHR34606">
    <property type="entry name" value="BON DOMAIN-CONTAINING PROTEIN"/>
    <property type="match status" value="1"/>
</dbReference>
<reference evidence="7 8" key="1">
    <citation type="submission" date="2016-06" db="EMBL/GenBank/DDBJ databases">
        <authorList>
            <person name="Kjaerup R.B."/>
            <person name="Dalgaard T.S."/>
            <person name="Juul-Madsen H.R."/>
        </authorList>
    </citation>
    <scope>NUCLEOTIDE SEQUENCE [LARGE SCALE GENOMIC DNA]</scope>
    <source>
        <strain evidence="7">LMG947</strain>
    </source>
</reference>
<keyword evidence="2" id="KW-0732">Signal</keyword>
<evidence type="ECO:0000256" key="1">
    <source>
        <dbReference type="ARBA" id="ARBA00004418"/>
    </source>
</evidence>
<feature type="domain" description="BON" evidence="6">
    <location>
        <begin position="89"/>
        <end position="158"/>
    </location>
</feature>
<dbReference type="PROSITE" id="PS50914">
    <property type="entry name" value="BON"/>
    <property type="match status" value="1"/>
</dbReference>
<dbReference type="PANTHER" id="PTHR34606:SF15">
    <property type="entry name" value="BON DOMAIN-CONTAINING PROTEIN"/>
    <property type="match status" value="1"/>
</dbReference>
<name>A0A1C3NH29_9XANT</name>
<dbReference type="AlphaFoldDB" id="A0A1C3NH29"/>
<evidence type="ECO:0000256" key="2">
    <source>
        <dbReference type="ARBA" id="ARBA00022729"/>
    </source>
</evidence>
<gene>
    <name evidence="7" type="ORF">XBLMG947_0473</name>
</gene>